<evidence type="ECO:0000259" key="10">
    <source>
        <dbReference type="Pfam" id="PF02770"/>
    </source>
</evidence>
<dbReference type="AlphaFoldDB" id="A0A1I7C8L7"/>
<dbReference type="InterPro" id="IPR009100">
    <property type="entry name" value="AcylCoA_DH/oxidase_NM_dom_sf"/>
</dbReference>
<feature type="domain" description="Acyl-CoA dehydrogenase/oxidase C-terminal" evidence="9">
    <location>
        <begin position="252"/>
        <end position="401"/>
    </location>
</feature>
<keyword evidence="4 7" id="KW-0285">Flavoprotein</keyword>
<evidence type="ECO:0000256" key="8">
    <source>
        <dbReference type="SAM" id="MobiDB-lite"/>
    </source>
</evidence>
<organism evidence="12 13">
    <name type="scientific">Geodermatophilus amargosae</name>
    <dbReference type="NCBI Taxonomy" id="1296565"/>
    <lineage>
        <taxon>Bacteria</taxon>
        <taxon>Bacillati</taxon>
        <taxon>Actinomycetota</taxon>
        <taxon>Actinomycetes</taxon>
        <taxon>Geodermatophilales</taxon>
        <taxon>Geodermatophilaceae</taxon>
        <taxon>Geodermatophilus</taxon>
    </lineage>
</organism>
<reference evidence="13" key="1">
    <citation type="submission" date="2016-10" db="EMBL/GenBank/DDBJ databases">
        <authorList>
            <person name="Varghese N."/>
            <person name="Submissions S."/>
        </authorList>
    </citation>
    <scope>NUCLEOTIDE SEQUENCE [LARGE SCALE GENOMIC DNA]</scope>
    <source>
        <strain evidence="13">DSM 46136</strain>
    </source>
</reference>
<dbReference type="GO" id="GO:0033539">
    <property type="term" value="P:fatty acid beta-oxidation using acyl-CoA dehydrogenase"/>
    <property type="evidence" value="ECO:0007669"/>
    <property type="project" value="TreeGrafter"/>
</dbReference>
<dbReference type="Gene3D" id="2.40.110.10">
    <property type="entry name" value="Butyryl-CoA Dehydrogenase, subunit A, domain 2"/>
    <property type="match status" value="1"/>
</dbReference>
<feature type="domain" description="Acyl-CoA oxidase/dehydrogenase middle" evidence="10">
    <location>
        <begin position="140"/>
        <end position="238"/>
    </location>
</feature>
<evidence type="ECO:0000256" key="4">
    <source>
        <dbReference type="ARBA" id="ARBA00022630"/>
    </source>
</evidence>
<evidence type="ECO:0000313" key="13">
    <source>
        <dbReference type="Proteomes" id="UP000199546"/>
    </source>
</evidence>
<comment type="cofactor">
    <cofactor evidence="1 7">
        <name>FAD</name>
        <dbReference type="ChEBI" id="CHEBI:57692"/>
    </cofactor>
</comment>
<dbReference type="InterPro" id="IPR037069">
    <property type="entry name" value="AcylCoA_DH/ox_N_sf"/>
</dbReference>
<evidence type="ECO:0000313" key="12">
    <source>
        <dbReference type="EMBL" id="SFT95766.1"/>
    </source>
</evidence>
<feature type="domain" description="Acyl-CoA dehydrogenase/oxidase N-terminal" evidence="11">
    <location>
        <begin position="19"/>
        <end position="136"/>
    </location>
</feature>
<dbReference type="PANTHER" id="PTHR48083:SF13">
    <property type="entry name" value="ACYL-COA DEHYDROGENASE FAMILY MEMBER 11"/>
    <property type="match status" value="1"/>
</dbReference>
<dbReference type="InterPro" id="IPR050741">
    <property type="entry name" value="Acyl-CoA_dehydrogenase"/>
</dbReference>
<evidence type="ECO:0000256" key="3">
    <source>
        <dbReference type="ARBA" id="ARBA00011738"/>
    </source>
</evidence>
<comment type="subunit">
    <text evidence="3">Homodimer.</text>
</comment>
<evidence type="ECO:0000256" key="6">
    <source>
        <dbReference type="ARBA" id="ARBA00023002"/>
    </source>
</evidence>
<dbReference type="FunFam" id="2.40.110.10:FF:000002">
    <property type="entry name" value="Acyl-CoA dehydrogenase fadE12"/>
    <property type="match status" value="1"/>
</dbReference>
<dbReference type="Pfam" id="PF02771">
    <property type="entry name" value="Acyl-CoA_dh_N"/>
    <property type="match status" value="1"/>
</dbReference>
<dbReference type="PANTHER" id="PTHR48083">
    <property type="entry name" value="MEDIUM-CHAIN SPECIFIC ACYL-COA DEHYDROGENASE, MITOCHONDRIAL-RELATED"/>
    <property type="match status" value="1"/>
</dbReference>
<dbReference type="GO" id="GO:0005737">
    <property type="term" value="C:cytoplasm"/>
    <property type="evidence" value="ECO:0007669"/>
    <property type="project" value="TreeGrafter"/>
</dbReference>
<dbReference type="InterPro" id="IPR009075">
    <property type="entry name" value="AcylCo_DH/oxidase_C"/>
</dbReference>
<dbReference type="InterPro" id="IPR006091">
    <property type="entry name" value="Acyl-CoA_Oxase/DH_mid-dom"/>
</dbReference>
<dbReference type="GO" id="GO:0003995">
    <property type="term" value="F:acyl-CoA dehydrogenase activity"/>
    <property type="evidence" value="ECO:0007669"/>
    <property type="project" value="TreeGrafter"/>
</dbReference>
<keyword evidence="13" id="KW-1185">Reference proteome</keyword>
<protein>
    <submittedName>
        <fullName evidence="12">Acyl-CoA dehydrogenase</fullName>
    </submittedName>
</protein>
<dbReference type="GO" id="GO:0050660">
    <property type="term" value="F:flavin adenine dinucleotide binding"/>
    <property type="evidence" value="ECO:0007669"/>
    <property type="project" value="InterPro"/>
</dbReference>
<evidence type="ECO:0000256" key="2">
    <source>
        <dbReference type="ARBA" id="ARBA00009347"/>
    </source>
</evidence>
<feature type="region of interest" description="Disordered" evidence="8">
    <location>
        <begin position="404"/>
        <end position="427"/>
    </location>
</feature>
<dbReference type="EMBL" id="FPBA01000019">
    <property type="protein sequence ID" value="SFT95766.1"/>
    <property type="molecule type" value="Genomic_DNA"/>
</dbReference>
<evidence type="ECO:0000256" key="1">
    <source>
        <dbReference type="ARBA" id="ARBA00001974"/>
    </source>
</evidence>
<proteinExistence type="inferred from homology"/>
<dbReference type="Gene3D" id="1.20.140.10">
    <property type="entry name" value="Butyryl-CoA Dehydrogenase, subunit A, domain 3"/>
    <property type="match status" value="1"/>
</dbReference>
<evidence type="ECO:0000259" key="11">
    <source>
        <dbReference type="Pfam" id="PF02771"/>
    </source>
</evidence>
<dbReference type="InterPro" id="IPR013786">
    <property type="entry name" value="AcylCoA_DH/ox_N"/>
</dbReference>
<evidence type="ECO:0000256" key="7">
    <source>
        <dbReference type="RuleBase" id="RU362125"/>
    </source>
</evidence>
<keyword evidence="6 7" id="KW-0560">Oxidoreductase</keyword>
<dbReference type="SUPFAM" id="SSF47203">
    <property type="entry name" value="Acyl-CoA dehydrogenase C-terminal domain-like"/>
    <property type="match status" value="1"/>
</dbReference>
<dbReference type="InterPro" id="IPR036250">
    <property type="entry name" value="AcylCo_DH-like_C"/>
</dbReference>
<keyword evidence="5 7" id="KW-0274">FAD</keyword>
<evidence type="ECO:0000259" key="9">
    <source>
        <dbReference type="Pfam" id="PF00441"/>
    </source>
</evidence>
<dbReference type="Pfam" id="PF02770">
    <property type="entry name" value="Acyl-CoA_dh_M"/>
    <property type="match status" value="1"/>
</dbReference>
<gene>
    <name evidence="12" type="ORF">SAMN05660657_04195</name>
</gene>
<comment type="similarity">
    <text evidence="2 7">Belongs to the acyl-CoA dehydrogenase family.</text>
</comment>
<dbReference type="Gene3D" id="1.10.540.10">
    <property type="entry name" value="Acyl-CoA dehydrogenase/oxidase, N-terminal domain"/>
    <property type="match status" value="1"/>
</dbReference>
<dbReference type="Proteomes" id="UP000199546">
    <property type="component" value="Unassembled WGS sequence"/>
</dbReference>
<dbReference type="InterPro" id="IPR046373">
    <property type="entry name" value="Acyl-CoA_Oxase/DH_mid-dom_sf"/>
</dbReference>
<dbReference type="Pfam" id="PF00441">
    <property type="entry name" value="Acyl-CoA_dh_1"/>
    <property type="match status" value="1"/>
</dbReference>
<sequence length="427" mass="46550">MTQVRADHFLPAPSSRAAELHERMLAFMRDQVLPAEEEYLAHRRVAGPDDHDVPPVIERLKKQARERGLWNLFLPSESGLTQLEYAPIAELSGWSNDLAPEAINCQAPDTGNMELLHLLGSEEQKQRWLEPLLAGEIRSAFAMTEPDVASSDATNIATRIERDGDEYVISGRKWWTSGALDPRCAVLIVMGKTDPAAQPHRQQTMVLVPLDTPGATVVRDLPVFNHHDQHGHAEVVFDGARVPVSNVVGEEGGGFAAAQARLGPGRIHHCMRALGAAERALALMVERARSRVAFGRPLADQGVVQQQIAESRLEIEQARLLCHRASHVIDTAGNKAARDLVAMAKVAVPRAATAVIDRAIQVHGGAGVTDVTPLPSMYGWHRAMRLFDGPDEVHLRSIAKAEIGRTPVLPPGRTAAESRGTAREARP</sequence>
<dbReference type="RefSeq" id="WP_245784869.1">
    <property type="nucleotide sequence ID" value="NZ_FPBA01000019.1"/>
</dbReference>
<name>A0A1I7C8L7_9ACTN</name>
<accession>A0A1I7C8L7</accession>
<evidence type="ECO:0000256" key="5">
    <source>
        <dbReference type="ARBA" id="ARBA00022827"/>
    </source>
</evidence>
<dbReference type="STRING" id="1296565.SAMN05660657_04195"/>
<dbReference type="SUPFAM" id="SSF56645">
    <property type="entry name" value="Acyl-CoA dehydrogenase NM domain-like"/>
    <property type="match status" value="1"/>
</dbReference>